<feature type="chain" id="PRO_5035288020" evidence="1">
    <location>
        <begin position="23"/>
        <end position="375"/>
    </location>
</feature>
<keyword evidence="3" id="KW-1185">Reference proteome</keyword>
<dbReference type="InterPro" id="IPR021953">
    <property type="entry name" value="DUF3570"/>
</dbReference>
<dbReference type="EMBL" id="JAFREP010000010">
    <property type="protein sequence ID" value="MBO1319275.1"/>
    <property type="molecule type" value="Genomic_DNA"/>
</dbReference>
<keyword evidence="1" id="KW-0732">Signal</keyword>
<dbReference type="Proteomes" id="UP000664417">
    <property type="component" value="Unassembled WGS sequence"/>
</dbReference>
<reference evidence="2" key="1">
    <citation type="submission" date="2021-03" db="EMBL/GenBank/DDBJ databases">
        <authorList>
            <person name="Wang G."/>
        </authorList>
    </citation>
    <scope>NUCLEOTIDE SEQUENCE</scope>
    <source>
        <strain evidence="2">KCTC 12899</strain>
    </source>
</reference>
<evidence type="ECO:0000313" key="3">
    <source>
        <dbReference type="Proteomes" id="UP000664417"/>
    </source>
</evidence>
<organism evidence="2 3">
    <name type="scientific">Acanthopleuribacter pedis</name>
    <dbReference type="NCBI Taxonomy" id="442870"/>
    <lineage>
        <taxon>Bacteria</taxon>
        <taxon>Pseudomonadati</taxon>
        <taxon>Acidobacteriota</taxon>
        <taxon>Holophagae</taxon>
        <taxon>Acanthopleuribacterales</taxon>
        <taxon>Acanthopleuribacteraceae</taxon>
        <taxon>Acanthopleuribacter</taxon>
    </lineage>
</organism>
<dbReference type="Pfam" id="PF12094">
    <property type="entry name" value="DUF3570"/>
    <property type="match status" value="1"/>
</dbReference>
<feature type="signal peptide" evidence="1">
    <location>
        <begin position="1"/>
        <end position="22"/>
    </location>
</feature>
<protein>
    <submittedName>
        <fullName evidence="2">DUF3570 domain-containing protein</fullName>
    </submittedName>
</protein>
<accession>A0A8J7Q569</accession>
<name>A0A8J7Q569_9BACT</name>
<sequence length="375" mass="42044">MFLATRLLCISLLLFLVPRLWAQENQGVEIDFLASYYDQDGDHSPVTGGRGSEELQSISPVFLVKYTTKSGWNLNGSLGADNITSASTDNIDLDANGVNLSSASRVDNRVFANLAASRAFGSQTWGGSVGFSKEYDYRSISAGLNWAWNFNGKNNTLAAAVTRYQDEVELYNIDGNVDGTEDRETTDLSLSLTHVFSPRTVGMIEWSISDQSGWLSSPFQEVILQSGEHVQEHLPDARTRNALRLSLNHAFSEGLVLRSYARYYDDDWDITATSLEIEPHFRLGGDAKRWLYPILRWHSQDGSNYFGLPETFTAADAYYTADRDLSTFDSMKFGLGYEVQRAQGRIKRYQVRATYYDRDDGLTSFNLSFGLGFTL</sequence>
<dbReference type="RefSeq" id="WP_207859096.1">
    <property type="nucleotide sequence ID" value="NZ_JAFREP010000010.1"/>
</dbReference>
<dbReference type="AlphaFoldDB" id="A0A8J7Q569"/>
<evidence type="ECO:0000313" key="2">
    <source>
        <dbReference type="EMBL" id="MBO1319275.1"/>
    </source>
</evidence>
<evidence type="ECO:0000256" key="1">
    <source>
        <dbReference type="SAM" id="SignalP"/>
    </source>
</evidence>
<comment type="caution">
    <text evidence="2">The sequence shown here is derived from an EMBL/GenBank/DDBJ whole genome shotgun (WGS) entry which is preliminary data.</text>
</comment>
<gene>
    <name evidence="2" type="ORF">J3U88_12455</name>
</gene>
<proteinExistence type="predicted"/>